<evidence type="ECO:0000256" key="12">
    <source>
        <dbReference type="ARBA" id="ARBA00023180"/>
    </source>
</evidence>
<dbReference type="CDD" id="cd00028">
    <property type="entry name" value="B_lectin"/>
    <property type="match status" value="1"/>
</dbReference>
<feature type="chain" id="PRO_5046381377" description="Receptor-like serine/threonine-protein kinase" evidence="16">
    <location>
        <begin position="29"/>
        <end position="807"/>
    </location>
</feature>
<keyword evidence="5 16" id="KW-0732">Signal</keyword>
<dbReference type="PROSITE" id="PS50927">
    <property type="entry name" value="BULB_LECTIN"/>
    <property type="match status" value="1"/>
</dbReference>
<keyword evidence="12" id="KW-0325">Glycoprotein</keyword>
<dbReference type="PROSITE" id="PS00108">
    <property type="entry name" value="PROTEIN_KINASE_ST"/>
    <property type="match status" value="1"/>
</dbReference>
<protein>
    <recommendedName>
        <fullName evidence="13">Receptor-like serine/threonine-protein kinase</fullName>
        <ecNumber evidence="13">2.7.11.1</ecNumber>
    </recommendedName>
</protein>
<feature type="transmembrane region" description="Helical" evidence="15">
    <location>
        <begin position="442"/>
        <end position="465"/>
    </location>
</feature>
<dbReference type="InterPro" id="IPR017441">
    <property type="entry name" value="Protein_kinase_ATP_BS"/>
</dbReference>
<evidence type="ECO:0000256" key="2">
    <source>
        <dbReference type="ARBA" id="ARBA00022527"/>
    </source>
</evidence>
<accession>A0ABR0XDE9</accession>
<dbReference type="Gene3D" id="1.10.510.10">
    <property type="entry name" value="Transferase(Phosphotransferase) domain 1"/>
    <property type="match status" value="1"/>
</dbReference>
<feature type="signal peptide" evidence="16">
    <location>
        <begin position="1"/>
        <end position="28"/>
    </location>
</feature>
<dbReference type="Pfam" id="PF00069">
    <property type="entry name" value="Pkinase"/>
    <property type="match status" value="1"/>
</dbReference>
<evidence type="ECO:0000256" key="9">
    <source>
        <dbReference type="ARBA" id="ARBA00022989"/>
    </source>
</evidence>
<evidence type="ECO:0000256" key="4">
    <source>
        <dbReference type="ARBA" id="ARBA00022692"/>
    </source>
</evidence>
<keyword evidence="3 13" id="KW-0808">Transferase</keyword>
<evidence type="ECO:0000256" key="3">
    <source>
        <dbReference type="ARBA" id="ARBA00022679"/>
    </source>
</evidence>
<dbReference type="CDD" id="cd01098">
    <property type="entry name" value="PAN_AP_plant"/>
    <property type="match status" value="1"/>
</dbReference>
<dbReference type="PANTHER" id="PTHR47974:SF19">
    <property type="entry name" value="RECEPTOR-LIKE SERINE_THREONINE-PROTEIN KINASE"/>
    <property type="match status" value="1"/>
</dbReference>
<evidence type="ECO:0000256" key="11">
    <source>
        <dbReference type="ARBA" id="ARBA00023157"/>
    </source>
</evidence>
<proteinExistence type="inferred from homology"/>
<dbReference type="InterPro" id="IPR001480">
    <property type="entry name" value="Bulb-type_lectin_dom"/>
</dbReference>
<feature type="domain" description="Bulb-type lectin" evidence="18">
    <location>
        <begin position="29"/>
        <end position="154"/>
    </location>
</feature>
<sequence length="807" mass="90511">MTLPTTKLWSFFVSLIFIYGFKTSVCNGLDIIRPGQFISGNQTISSQNGTFELGFFTPGNSQNYYIGIWYKISLPNRTVVWVANRETPVSNPFSSQLKLLENGNLVLLNQTNPGTIWSTNSTTEQANSTIATLLDTGNLVVRGAFDSSNVLWQSFDYPTDHWLPGGKIGYNKLKNIKQKLTPWRSFENPAPSLFSVEVEPNGTSHVLMWNETRMYWSTGDWDGRVFRLVPEIALNYYIKNLTYVDNVNESYFTYEPGVPGALTRFLMDSTGQLKQFVWGQRNFVTWTIFWTRPSQQCEVYAFCGAFSSCSNIETPLCKCLPGYEPTSPGIWASEDHTDGCGKKIPFQCANDTFAAVSHVRFPDGAIVAPSGNADDCGSACLRNCTCTAHAYNECRCLHWIGDIFNLVQLSSDDTTGKLIYVRALASDQEIASGDSKSQSRTVWIVAGLTAGIFCFIIIMVFLIIWTRRKKTGTSEHIENSLTVFKHRDLRVATKNFSEKLGEGGFGFVFKGILPNSSTVVAVKKLKHIVQEKNQEKQFRAEVSTIGTIQHVNLVRLRGFCIQDSTRYLVYDYLVNGSLDSKLFPKNSQLLDWQTRYKKIAIGTARGLAYLHEKCRDCIIHCDIKPENILLDADLNPKIADFGLAKLIGREFSRVLTTARGTRGYLAPEWISGEPITPKADVFSYGMLLMEILSGRRNRDQLSDGSNGYFPARVAERINRGEEVMSLLDERLEGGGDEEEVRRVCKVAVWCIQDEEKNRPSMGHVVQVLEGLSEVEVYPIPQFLEGFVDENIGPNVFIETSSSSTLSL</sequence>
<dbReference type="InterPro" id="IPR003609">
    <property type="entry name" value="Pan_app"/>
</dbReference>
<dbReference type="Pfam" id="PF01453">
    <property type="entry name" value="B_lectin"/>
    <property type="match status" value="1"/>
</dbReference>
<comment type="subcellular location">
    <subcellularLocation>
        <location evidence="1">Membrane</location>
        <topology evidence="1">Single-pass membrane protein</topology>
    </subcellularLocation>
</comment>
<keyword evidence="9 15" id="KW-1133">Transmembrane helix</keyword>
<dbReference type="PROSITE" id="PS00107">
    <property type="entry name" value="PROTEIN_KINASE_ATP"/>
    <property type="match status" value="1"/>
</dbReference>
<feature type="binding site" evidence="14">
    <location>
        <position position="524"/>
    </location>
    <ligand>
        <name>ATP</name>
        <dbReference type="ChEBI" id="CHEBI:30616"/>
    </ligand>
</feature>
<evidence type="ECO:0000256" key="13">
    <source>
        <dbReference type="PIRNR" id="PIRNR000641"/>
    </source>
</evidence>
<dbReference type="InterPro" id="IPR036426">
    <property type="entry name" value="Bulb-type_lectin_dom_sf"/>
</dbReference>
<reference evidence="20 21" key="1">
    <citation type="journal article" date="2021" name="Comput. Struct. Biotechnol. J.">
        <title>De novo genome assembly of the potent medicinal plant Rehmannia glutinosa using nanopore technology.</title>
        <authorList>
            <person name="Ma L."/>
            <person name="Dong C."/>
            <person name="Song C."/>
            <person name="Wang X."/>
            <person name="Zheng X."/>
            <person name="Niu Y."/>
            <person name="Chen S."/>
            <person name="Feng W."/>
        </authorList>
    </citation>
    <scope>NUCLEOTIDE SEQUENCE [LARGE SCALE GENOMIC DNA]</scope>
    <source>
        <strain evidence="20">DH-2019</strain>
    </source>
</reference>
<dbReference type="Proteomes" id="UP001318860">
    <property type="component" value="Unassembled WGS sequence"/>
</dbReference>
<evidence type="ECO:0000256" key="6">
    <source>
        <dbReference type="ARBA" id="ARBA00022741"/>
    </source>
</evidence>
<gene>
    <name evidence="20" type="ORF">DH2020_011409</name>
</gene>
<dbReference type="InterPro" id="IPR011009">
    <property type="entry name" value="Kinase-like_dom_sf"/>
</dbReference>
<feature type="domain" description="Apple" evidence="19">
    <location>
        <begin position="348"/>
        <end position="424"/>
    </location>
</feature>
<evidence type="ECO:0000256" key="7">
    <source>
        <dbReference type="ARBA" id="ARBA00022777"/>
    </source>
</evidence>
<evidence type="ECO:0000256" key="8">
    <source>
        <dbReference type="ARBA" id="ARBA00022840"/>
    </source>
</evidence>
<comment type="catalytic activity">
    <reaction evidence="13">
        <text>L-threonyl-[protein] + ATP = O-phospho-L-threonyl-[protein] + ADP + H(+)</text>
        <dbReference type="Rhea" id="RHEA:46608"/>
        <dbReference type="Rhea" id="RHEA-COMP:11060"/>
        <dbReference type="Rhea" id="RHEA-COMP:11605"/>
        <dbReference type="ChEBI" id="CHEBI:15378"/>
        <dbReference type="ChEBI" id="CHEBI:30013"/>
        <dbReference type="ChEBI" id="CHEBI:30616"/>
        <dbReference type="ChEBI" id="CHEBI:61977"/>
        <dbReference type="ChEBI" id="CHEBI:456216"/>
        <dbReference type="EC" id="2.7.11.1"/>
    </reaction>
</comment>
<keyword evidence="8 13" id="KW-0067">ATP-binding</keyword>
<evidence type="ECO:0000256" key="5">
    <source>
        <dbReference type="ARBA" id="ARBA00022729"/>
    </source>
</evidence>
<dbReference type="PROSITE" id="PS50948">
    <property type="entry name" value="PAN"/>
    <property type="match status" value="1"/>
</dbReference>
<feature type="domain" description="Protein kinase" evidence="17">
    <location>
        <begin position="494"/>
        <end position="771"/>
    </location>
</feature>
<evidence type="ECO:0000259" key="19">
    <source>
        <dbReference type="PROSITE" id="PS50948"/>
    </source>
</evidence>
<organism evidence="20 21">
    <name type="scientific">Rehmannia glutinosa</name>
    <name type="common">Chinese foxglove</name>
    <dbReference type="NCBI Taxonomy" id="99300"/>
    <lineage>
        <taxon>Eukaryota</taxon>
        <taxon>Viridiplantae</taxon>
        <taxon>Streptophyta</taxon>
        <taxon>Embryophyta</taxon>
        <taxon>Tracheophyta</taxon>
        <taxon>Spermatophyta</taxon>
        <taxon>Magnoliopsida</taxon>
        <taxon>eudicotyledons</taxon>
        <taxon>Gunneridae</taxon>
        <taxon>Pentapetalae</taxon>
        <taxon>asterids</taxon>
        <taxon>lamiids</taxon>
        <taxon>Lamiales</taxon>
        <taxon>Orobanchaceae</taxon>
        <taxon>Rehmannieae</taxon>
        <taxon>Rehmannia</taxon>
    </lineage>
</organism>
<dbReference type="EC" id="2.7.11.1" evidence="13"/>
<evidence type="ECO:0000256" key="16">
    <source>
        <dbReference type="SAM" id="SignalP"/>
    </source>
</evidence>
<dbReference type="PIRSF" id="PIRSF000641">
    <property type="entry name" value="SRK"/>
    <property type="match status" value="1"/>
</dbReference>
<dbReference type="SMART" id="SM00108">
    <property type="entry name" value="B_lectin"/>
    <property type="match status" value="1"/>
</dbReference>
<comment type="similarity">
    <text evidence="13">Belongs to the protein kinase superfamily. Ser/Thr protein kinase family.</text>
</comment>
<dbReference type="Pfam" id="PF00954">
    <property type="entry name" value="S_locus_glycop"/>
    <property type="match status" value="1"/>
</dbReference>
<dbReference type="InterPro" id="IPR008271">
    <property type="entry name" value="Ser/Thr_kinase_AS"/>
</dbReference>
<dbReference type="InterPro" id="IPR024171">
    <property type="entry name" value="SRK-like_kinase"/>
</dbReference>
<keyword evidence="2 13" id="KW-0723">Serine/threonine-protein kinase</keyword>
<dbReference type="SUPFAM" id="SSF51110">
    <property type="entry name" value="alpha-D-mannose-specific plant lectins"/>
    <property type="match status" value="1"/>
</dbReference>
<dbReference type="Gene3D" id="2.90.10.10">
    <property type="entry name" value="Bulb-type lectin domain"/>
    <property type="match status" value="1"/>
</dbReference>
<dbReference type="PANTHER" id="PTHR47974">
    <property type="entry name" value="OS07G0415500 PROTEIN"/>
    <property type="match status" value="1"/>
</dbReference>
<dbReference type="InterPro" id="IPR000719">
    <property type="entry name" value="Prot_kinase_dom"/>
</dbReference>
<keyword evidence="11" id="KW-1015">Disulfide bond</keyword>
<keyword evidence="21" id="KW-1185">Reference proteome</keyword>
<dbReference type="Gene3D" id="3.30.200.20">
    <property type="entry name" value="Phosphorylase Kinase, domain 1"/>
    <property type="match status" value="1"/>
</dbReference>
<name>A0ABR0XDE9_REHGL</name>
<dbReference type="SUPFAM" id="SSF56112">
    <property type="entry name" value="Protein kinase-like (PK-like)"/>
    <property type="match status" value="1"/>
</dbReference>
<evidence type="ECO:0000313" key="20">
    <source>
        <dbReference type="EMBL" id="KAK6157161.1"/>
    </source>
</evidence>
<keyword evidence="7 13" id="KW-0418">Kinase</keyword>
<evidence type="ECO:0000256" key="14">
    <source>
        <dbReference type="PROSITE-ProRule" id="PRU10141"/>
    </source>
</evidence>
<evidence type="ECO:0000256" key="1">
    <source>
        <dbReference type="ARBA" id="ARBA00004167"/>
    </source>
</evidence>
<evidence type="ECO:0000256" key="15">
    <source>
        <dbReference type="SAM" id="Phobius"/>
    </source>
</evidence>
<keyword evidence="6 13" id="KW-0547">Nucleotide-binding</keyword>
<dbReference type="SMART" id="SM00220">
    <property type="entry name" value="S_TKc"/>
    <property type="match status" value="1"/>
</dbReference>
<dbReference type="Pfam" id="PF08276">
    <property type="entry name" value="PAN_2"/>
    <property type="match status" value="1"/>
</dbReference>
<comment type="caution">
    <text evidence="20">The sequence shown here is derived from an EMBL/GenBank/DDBJ whole genome shotgun (WGS) entry which is preliminary data.</text>
</comment>
<dbReference type="EMBL" id="JABTTQ020000005">
    <property type="protein sequence ID" value="KAK6157161.1"/>
    <property type="molecule type" value="Genomic_DNA"/>
</dbReference>
<dbReference type="InterPro" id="IPR000858">
    <property type="entry name" value="S_locus_glycoprot_dom"/>
</dbReference>
<evidence type="ECO:0000259" key="17">
    <source>
        <dbReference type="PROSITE" id="PS50011"/>
    </source>
</evidence>
<comment type="catalytic activity">
    <reaction evidence="13">
        <text>L-seryl-[protein] + ATP = O-phospho-L-seryl-[protein] + ADP + H(+)</text>
        <dbReference type="Rhea" id="RHEA:17989"/>
        <dbReference type="Rhea" id="RHEA-COMP:9863"/>
        <dbReference type="Rhea" id="RHEA-COMP:11604"/>
        <dbReference type="ChEBI" id="CHEBI:15378"/>
        <dbReference type="ChEBI" id="CHEBI:29999"/>
        <dbReference type="ChEBI" id="CHEBI:30616"/>
        <dbReference type="ChEBI" id="CHEBI:83421"/>
        <dbReference type="ChEBI" id="CHEBI:456216"/>
        <dbReference type="EC" id="2.7.11.1"/>
    </reaction>
</comment>
<evidence type="ECO:0000256" key="10">
    <source>
        <dbReference type="ARBA" id="ARBA00023136"/>
    </source>
</evidence>
<dbReference type="CDD" id="cd14066">
    <property type="entry name" value="STKc_IRAK"/>
    <property type="match status" value="1"/>
</dbReference>
<evidence type="ECO:0000259" key="18">
    <source>
        <dbReference type="PROSITE" id="PS50927"/>
    </source>
</evidence>
<evidence type="ECO:0000313" key="21">
    <source>
        <dbReference type="Proteomes" id="UP001318860"/>
    </source>
</evidence>
<dbReference type="PROSITE" id="PS50011">
    <property type="entry name" value="PROTEIN_KINASE_DOM"/>
    <property type="match status" value="1"/>
</dbReference>
<keyword evidence="10 15" id="KW-0472">Membrane</keyword>
<keyword evidence="4 15" id="KW-0812">Transmembrane</keyword>